<dbReference type="GO" id="GO:0016878">
    <property type="term" value="F:acid-thiol ligase activity"/>
    <property type="evidence" value="ECO:0007669"/>
    <property type="project" value="UniProtKB-ARBA"/>
</dbReference>
<dbReference type="CDD" id="cd04433">
    <property type="entry name" value="AFD_class_I"/>
    <property type="match status" value="1"/>
</dbReference>
<organism evidence="4 5">
    <name type="scientific">Nocardiopsis alba</name>
    <dbReference type="NCBI Taxonomy" id="53437"/>
    <lineage>
        <taxon>Bacteria</taxon>
        <taxon>Bacillati</taxon>
        <taxon>Actinomycetota</taxon>
        <taxon>Actinomycetes</taxon>
        <taxon>Streptosporangiales</taxon>
        <taxon>Nocardiopsidaceae</taxon>
        <taxon>Nocardiopsis</taxon>
    </lineage>
</organism>
<feature type="domain" description="AMP-dependent synthetase/ligase" evidence="2">
    <location>
        <begin position="83"/>
        <end position="273"/>
    </location>
</feature>
<dbReference type="EMBL" id="WWHY01000001">
    <property type="protein sequence ID" value="MYR30816.1"/>
    <property type="molecule type" value="Genomic_DNA"/>
</dbReference>
<evidence type="ECO:0000259" key="3">
    <source>
        <dbReference type="Pfam" id="PF13193"/>
    </source>
</evidence>
<dbReference type="InterPro" id="IPR050237">
    <property type="entry name" value="ATP-dep_AMP-bd_enzyme"/>
</dbReference>
<dbReference type="InterPro" id="IPR042099">
    <property type="entry name" value="ANL_N_sf"/>
</dbReference>
<dbReference type="PANTHER" id="PTHR43767:SF1">
    <property type="entry name" value="NONRIBOSOMAL PEPTIDE SYNTHASE PES1 (EUROFUNG)-RELATED"/>
    <property type="match status" value="1"/>
</dbReference>
<dbReference type="InterPro" id="IPR045851">
    <property type="entry name" value="AMP-bd_C_sf"/>
</dbReference>
<accession>A0A7K2ILR4</accession>
<gene>
    <name evidence="4" type="ORF">GTW20_00685</name>
</gene>
<dbReference type="PROSITE" id="PS00455">
    <property type="entry name" value="AMP_BINDING"/>
    <property type="match status" value="1"/>
</dbReference>
<dbReference type="InterPro" id="IPR020845">
    <property type="entry name" value="AMP-binding_CS"/>
</dbReference>
<dbReference type="InterPro" id="IPR000873">
    <property type="entry name" value="AMP-dep_synth/lig_dom"/>
</dbReference>
<dbReference type="AlphaFoldDB" id="A0A7K2ILR4"/>
<dbReference type="Pfam" id="PF00501">
    <property type="entry name" value="AMP-binding"/>
    <property type="match status" value="1"/>
</dbReference>
<feature type="domain" description="AMP-binding enzyme C-terminal" evidence="3">
    <location>
        <begin position="334"/>
        <end position="407"/>
    </location>
</feature>
<dbReference type="SUPFAM" id="SSF56801">
    <property type="entry name" value="Acetyl-CoA synthetase-like"/>
    <property type="match status" value="1"/>
</dbReference>
<comment type="caution">
    <text evidence="4">The sequence shown here is derived from an EMBL/GenBank/DDBJ whole genome shotgun (WGS) entry which is preliminary data.</text>
</comment>
<evidence type="ECO:0000259" key="2">
    <source>
        <dbReference type="Pfam" id="PF00501"/>
    </source>
</evidence>
<dbReference type="InterPro" id="IPR025110">
    <property type="entry name" value="AMP-bd_C"/>
</dbReference>
<name>A0A7K2ILR4_9ACTN</name>
<proteinExistence type="predicted"/>
<evidence type="ECO:0000313" key="5">
    <source>
        <dbReference type="Proteomes" id="UP000467124"/>
    </source>
</evidence>
<feature type="compositionally biased region" description="Basic and acidic residues" evidence="1">
    <location>
        <begin position="1"/>
        <end position="10"/>
    </location>
</feature>
<dbReference type="PANTHER" id="PTHR43767">
    <property type="entry name" value="LONG-CHAIN-FATTY-ACID--COA LIGASE"/>
    <property type="match status" value="1"/>
</dbReference>
<dbReference type="Pfam" id="PF13193">
    <property type="entry name" value="AMP-binding_C"/>
    <property type="match status" value="1"/>
</dbReference>
<dbReference type="Gene3D" id="3.30.300.30">
    <property type="match status" value="1"/>
</dbReference>
<evidence type="ECO:0000256" key="1">
    <source>
        <dbReference type="SAM" id="MobiDB-lite"/>
    </source>
</evidence>
<dbReference type="RefSeq" id="WP_161110005.1">
    <property type="nucleotide sequence ID" value="NZ_WWHY01000001.1"/>
</dbReference>
<evidence type="ECO:0000313" key="4">
    <source>
        <dbReference type="EMBL" id="MYR30816.1"/>
    </source>
</evidence>
<feature type="region of interest" description="Disordered" evidence="1">
    <location>
        <begin position="1"/>
        <end position="22"/>
    </location>
</feature>
<sequence>MAAAASEHRSPSSPSLEGARPLQAVRGMSPKALNRLLAEALEGTGPALLPIPDGTPDARVRGLLEAMRPSSLRTPDGVVPLADALPVGDDAALVVTTSGSTGTPKGVELSAGALTASARASLDRIGAKDGDTWLCVLPAGHISGIQVMVRALVGGTEAVHARFDTDTFPGLVEASPTHVSLVPTQLRRLLSAGVDLSGLGAILLGGAAAEPELLERARSAGGRVFTTYGMSETCGGCVYDGVPLDGVRIQVDSETPGEPGRVLIGGPTLLTDYRLPPGVAPDPGVLSDGSSGPRLLRTNDLGRLDEEGRLRILGRMDEVINTGGHKVVPGPVSEILSGHPKVAEVVVVGRPDPEWGERVSAVVVPVDPADPPVLTELRDMVRAHLPSYAAPRELDLRPELPMLASGKPDLLSLRASS</sequence>
<reference evidence="4 5" key="1">
    <citation type="journal article" date="2019" name="Nat. Commun.">
        <title>The antimicrobial potential of Streptomyces from insect microbiomes.</title>
        <authorList>
            <person name="Chevrette M.G."/>
            <person name="Carlson C.M."/>
            <person name="Ortega H.E."/>
            <person name="Thomas C."/>
            <person name="Ananiev G.E."/>
            <person name="Barns K.J."/>
            <person name="Book A.J."/>
            <person name="Cagnazzo J."/>
            <person name="Carlos C."/>
            <person name="Flanigan W."/>
            <person name="Grubbs K.J."/>
            <person name="Horn H.A."/>
            <person name="Hoffmann F.M."/>
            <person name="Klassen J.L."/>
            <person name="Knack J.J."/>
            <person name="Lewin G.R."/>
            <person name="McDonald B.R."/>
            <person name="Muller L."/>
            <person name="Melo W.G.P."/>
            <person name="Pinto-Tomas A.A."/>
            <person name="Schmitz A."/>
            <person name="Wendt-Pienkowski E."/>
            <person name="Wildman S."/>
            <person name="Zhao M."/>
            <person name="Zhang F."/>
            <person name="Bugni T.S."/>
            <person name="Andes D.R."/>
            <person name="Pupo M.T."/>
            <person name="Currie C.R."/>
        </authorList>
    </citation>
    <scope>NUCLEOTIDE SEQUENCE [LARGE SCALE GENOMIC DNA]</scope>
    <source>
        <strain evidence="4 5">SID5840</strain>
    </source>
</reference>
<dbReference type="Proteomes" id="UP000467124">
    <property type="component" value="Unassembled WGS sequence"/>
</dbReference>
<dbReference type="Gene3D" id="3.40.50.12780">
    <property type="entry name" value="N-terminal domain of ligase-like"/>
    <property type="match status" value="1"/>
</dbReference>
<protein>
    <submittedName>
        <fullName evidence="4">AMP-binding protein</fullName>
    </submittedName>
</protein>